<dbReference type="AlphaFoldDB" id="U9SLT5"/>
<accession>U9SLT5</accession>
<sequence>MSQTKGYRVKGKKVLLKRHCIHGNDVKKNKHVKEEVHERFLELFEDGHSSALTIYFYEDRFHTTAESNQELLEMLADRAIKSDYGYIVRLFHKYHNNMLGSCNGEKMFEHLVEVIDHYNNLGNGKAIIQEYDI</sequence>
<dbReference type="EMBL" id="KI300084">
    <property type="protein sequence ID" value="ERZ96849.1"/>
    <property type="molecule type" value="Genomic_DNA"/>
</dbReference>
<reference evidence="1" key="1">
    <citation type="submission" date="2013-07" db="EMBL/GenBank/DDBJ databases">
        <title>The genome of an arbuscular mycorrhizal fungus provides insights into the evolution of the oldest plant symbiosis.</title>
        <authorList>
            <consortium name="DOE Joint Genome Institute"/>
            <person name="Tisserant E."/>
            <person name="Malbreil M."/>
            <person name="Kuo A."/>
            <person name="Kohler A."/>
            <person name="Symeonidi A."/>
            <person name="Balestrini R."/>
            <person name="Charron P."/>
            <person name="Duensing N."/>
            <person name="Frei-dit-Frey N."/>
            <person name="Gianinazzi-Pearson V."/>
            <person name="Gilbert B."/>
            <person name="Handa Y."/>
            <person name="Hijri M."/>
            <person name="Kaul R."/>
            <person name="Kawaguchi M."/>
            <person name="Krajinski F."/>
            <person name="Lammers P."/>
            <person name="Lapierre D."/>
            <person name="Masclaux F.G."/>
            <person name="Murat C."/>
            <person name="Morin E."/>
            <person name="Ndikumana S."/>
            <person name="Pagni M."/>
            <person name="Petitpierre D."/>
            <person name="Requena N."/>
            <person name="Rosikiewicz P."/>
            <person name="Riley R."/>
            <person name="Saito K."/>
            <person name="San Clemente H."/>
            <person name="Shapiro H."/>
            <person name="van Tuinen D."/>
            <person name="Becard G."/>
            <person name="Bonfante P."/>
            <person name="Paszkowski U."/>
            <person name="Shachar-Hill Y."/>
            <person name="Young J.P."/>
            <person name="Sanders I.R."/>
            <person name="Henrissat B."/>
            <person name="Rensing S.A."/>
            <person name="Grigoriev I.V."/>
            <person name="Corradi N."/>
            <person name="Roux C."/>
            <person name="Martin F."/>
        </authorList>
    </citation>
    <scope>NUCLEOTIDE SEQUENCE</scope>
    <source>
        <strain evidence="1">DAOM 197198</strain>
    </source>
</reference>
<dbReference type="PANTHER" id="PTHR35385">
    <property type="entry name" value="PROTEIN B, PUTATIVE-RELATED-RELATED"/>
    <property type="match status" value="1"/>
</dbReference>
<proteinExistence type="predicted"/>
<protein>
    <submittedName>
        <fullName evidence="1">Uncharacterized protein</fullName>
    </submittedName>
</protein>
<dbReference type="VEuPathDB" id="FungiDB:RhiirFUN_008104"/>
<dbReference type="HOGENOM" id="CLU_1907797_0_0_1"/>
<gene>
    <name evidence="1" type="ORF">GLOINDRAFT_12181</name>
</gene>
<evidence type="ECO:0000313" key="1">
    <source>
        <dbReference type="EMBL" id="ERZ96849.1"/>
    </source>
</evidence>
<name>U9SLT5_RHIID</name>
<dbReference type="PANTHER" id="PTHR35385:SF2">
    <property type="entry name" value="PROTEIN B, PUTATIVE-RELATED"/>
    <property type="match status" value="1"/>
</dbReference>
<organism evidence="1">
    <name type="scientific">Rhizophagus irregularis (strain DAOM 181602 / DAOM 197198 / MUCL 43194)</name>
    <name type="common">Arbuscular mycorrhizal fungus</name>
    <name type="synonym">Glomus intraradices</name>
    <dbReference type="NCBI Taxonomy" id="747089"/>
    <lineage>
        <taxon>Eukaryota</taxon>
        <taxon>Fungi</taxon>
        <taxon>Fungi incertae sedis</taxon>
        <taxon>Mucoromycota</taxon>
        <taxon>Glomeromycotina</taxon>
        <taxon>Glomeromycetes</taxon>
        <taxon>Glomerales</taxon>
        <taxon>Glomeraceae</taxon>
        <taxon>Rhizophagus</taxon>
    </lineage>
</organism>